<gene>
    <name evidence="1" type="ORF">HB991_15330</name>
</gene>
<dbReference type="GO" id="GO:0015031">
    <property type="term" value="P:protein transport"/>
    <property type="evidence" value="ECO:0007669"/>
    <property type="project" value="InterPro"/>
</dbReference>
<protein>
    <submittedName>
        <fullName evidence="1">Type III secretion apparatus needle protein</fullName>
    </submittedName>
</protein>
<proteinExistence type="predicted"/>
<dbReference type="InterPro" id="IPR037203">
    <property type="entry name" value="T3SS_needle-like_sf"/>
</dbReference>
<comment type="caution">
    <text evidence="1">The sequence shown here is derived from an EMBL/GenBank/DDBJ whole genome shotgun (WGS) entry which is preliminary data.</text>
</comment>
<name>A0AA44CN86_YERMO</name>
<evidence type="ECO:0000313" key="2">
    <source>
        <dbReference type="Proteomes" id="UP000712947"/>
    </source>
</evidence>
<accession>A0AA44CN86</accession>
<sequence>MAIPGLEANGNWETSTYETVDTTSTSNWGMMYRSGALLNGRVKELADELKTALSDKNNEMDNPIVLAKISALNGHYNGARQAQSNIMKSVKDTSQAIIRNM</sequence>
<dbReference type="AlphaFoldDB" id="A0AA44CN86"/>
<dbReference type="SUPFAM" id="SSF140129">
    <property type="entry name" value="MxiH-like"/>
    <property type="match status" value="1"/>
</dbReference>
<dbReference type="Pfam" id="PF09392">
    <property type="entry name" value="T3SS_needle_F"/>
    <property type="match status" value="1"/>
</dbReference>
<reference evidence="1" key="1">
    <citation type="submission" date="2020-03" db="EMBL/GenBank/DDBJ databases">
        <authorList>
            <person name="Kislichkina A."/>
            <person name="Dentovskaya S."/>
            <person name="Shaikhutdinov R."/>
            <person name="Ivanov S."/>
            <person name="Sizova A."/>
            <person name="Solomentsev V."/>
            <person name="Bogun A."/>
        </authorList>
    </citation>
    <scope>NUCLEOTIDE SEQUENCE</scope>
    <source>
        <strain evidence="1">SCPM-O-B-7610</strain>
    </source>
</reference>
<dbReference type="InterPro" id="IPR021123">
    <property type="entry name" value="T3SS_needle-like"/>
</dbReference>
<evidence type="ECO:0000313" key="1">
    <source>
        <dbReference type="EMBL" id="NIL23875.1"/>
    </source>
</evidence>
<organism evidence="1 2">
    <name type="scientific">Yersinia mollaretii</name>
    <dbReference type="NCBI Taxonomy" id="33060"/>
    <lineage>
        <taxon>Bacteria</taxon>
        <taxon>Pseudomonadati</taxon>
        <taxon>Pseudomonadota</taxon>
        <taxon>Gammaproteobacteria</taxon>
        <taxon>Enterobacterales</taxon>
        <taxon>Yersiniaceae</taxon>
        <taxon>Yersinia</taxon>
    </lineage>
</organism>
<dbReference type="RefSeq" id="WP_004874012.1">
    <property type="nucleotide sequence ID" value="NZ_CABHYO010000022.1"/>
</dbReference>
<dbReference type="EMBL" id="JAASAI010000017">
    <property type="protein sequence ID" value="NIL23875.1"/>
    <property type="molecule type" value="Genomic_DNA"/>
</dbReference>
<dbReference type="Gene3D" id="1.20.58.90">
    <property type="match status" value="1"/>
</dbReference>
<dbReference type="GeneID" id="57917584"/>
<dbReference type="Proteomes" id="UP000712947">
    <property type="component" value="Unassembled WGS sequence"/>
</dbReference>